<dbReference type="OrthoDB" id="9809275at2"/>
<protein>
    <submittedName>
        <fullName evidence="2">Aminoglycoside phosphotransferase-like protein</fullName>
    </submittedName>
</protein>
<dbReference type="eggNOG" id="COG3178">
    <property type="taxonomic scope" value="Bacteria"/>
</dbReference>
<dbReference type="InterPro" id="IPR002575">
    <property type="entry name" value="Aminoglycoside_PTrfase"/>
</dbReference>
<dbReference type="KEGG" id="rli:RLO149_c041480"/>
<dbReference type="InterPro" id="IPR011009">
    <property type="entry name" value="Kinase-like_dom_sf"/>
</dbReference>
<reference evidence="2 3" key="1">
    <citation type="journal article" date="2011" name="BMC Genomics">
        <title>Comparative genome analysis and genome-guided physiological analysis of Roseobacter litoralis.</title>
        <authorList>
            <person name="Kalhoefer D."/>
            <person name="Thole S."/>
            <person name="Voget S."/>
            <person name="Lehmann R."/>
            <person name="Liesegang H."/>
            <person name="Wollher A."/>
            <person name="Daniel R."/>
            <person name="Simon M."/>
            <person name="Brinkhoff T."/>
        </authorList>
    </citation>
    <scope>NUCLEOTIDE SEQUENCE [LARGE SCALE GENOMIC DNA]</scope>
    <source>
        <strain evidence="3">ATCC 49566 / DSM 6996 / JCM 21268 / NBRC 15278 / OCh 149</strain>
    </source>
</reference>
<dbReference type="SUPFAM" id="SSF56112">
    <property type="entry name" value="Protein kinase-like (PK-like)"/>
    <property type="match status" value="1"/>
</dbReference>
<gene>
    <name evidence="2" type="ordered locus">RLO149_c041480</name>
</gene>
<proteinExistence type="predicted"/>
<dbReference type="Gene3D" id="3.30.200.20">
    <property type="entry name" value="Phosphorylase Kinase, domain 1"/>
    <property type="match status" value="1"/>
</dbReference>
<sequence length="339" mass="37481">MTRAAQAKAFIAQAGWQDAHITPLAGDASNRRYDRLIRPDGATAVLMDAPPANNTNVSAFVQIATYLQTLGLSAPRIMHEDFDAGFLLIEDLGDTLFTHQIADSPALEELLYETSVDVLTHLHKSAPPKLGSYASAITVPLAALAFDWYQLGAMGTLDNDAKRDFISVLEPFLAQYDTDLTVLIQRDYHAENLLWLPDRTGVARVGLLDFQDAVLGHRSYDLMSVLQDARRDVDPQLATDMKARFVAQNALDPQAFDAAYAVFGLQRNMRILGVFSRLCMRDAKSHYVDFLPRVWGHLMTNLTHPMLEPAAELIGATLPEPTRDICATLKSKSGQWAGR</sequence>
<keyword evidence="3" id="KW-1185">Reference proteome</keyword>
<evidence type="ECO:0000313" key="3">
    <source>
        <dbReference type="Proteomes" id="UP000001353"/>
    </source>
</evidence>
<dbReference type="HOGENOM" id="CLU_021467_2_0_5"/>
<evidence type="ECO:0000313" key="2">
    <source>
        <dbReference type="EMBL" id="AEI96044.1"/>
    </source>
</evidence>
<name>F7ZGC8_ROSLO</name>
<organism evidence="2 3">
    <name type="scientific">Roseobacter litoralis (strain ATCC 49566 / DSM 6996 / JCM 21268 / NBRC 15278 / OCh 149)</name>
    <dbReference type="NCBI Taxonomy" id="391595"/>
    <lineage>
        <taxon>Bacteria</taxon>
        <taxon>Pseudomonadati</taxon>
        <taxon>Pseudomonadota</taxon>
        <taxon>Alphaproteobacteria</taxon>
        <taxon>Rhodobacterales</taxon>
        <taxon>Roseobacteraceae</taxon>
        <taxon>Roseobacter</taxon>
    </lineage>
</organism>
<evidence type="ECO:0000259" key="1">
    <source>
        <dbReference type="Pfam" id="PF01636"/>
    </source>
</evidence>
<dbReference type="STRING" id="391595.RLO149_c041480"/>
<dbReference type="Proteomes" id="UP000001353">
    <property type="component" value="Chromosome"/>
</dbReference>
<feature type="domain" description="Aminoglycoside phosphotransferase" evidence="1">
    <location>
        <begin position="20"/>
        <end position="244"/>
    </location>
</feature>
<dbReference type="RefSeq" id="WP_013963923.1">
    <property type="nucleotide sequence ID" value="NC_015730.1"/>
</dbReference>
<dbReference type="EMBL" id="CP002623">
    <property type="protein sequence ID" value="AEI96044.1"/>
    <property type="molecule type" value="Genomic_DNA"/>
</dbReference>
<dbReference type="AlphaFoldDB" id="F7ZGC8"/>
<dbReference type="Pfam" id="PF01636">
    <property type="entry name" value="APH"/>
    <property type="match status" value="1"/>
</dbReference>
<dbReference type="Gene3D" id="3.90.1200.10">
    <property type="match status" value="1"/>
</dbReference>
<accession>F7ZGC8</accession>
<dbReference type="GO" id="GO:0016740">
    <property type="term" value="F:transferase activity"/>
    <property type="evidence" value="ECO:0007669"/>
    <property type="project" value="UniProtKB-KW"/>
</dbReference>